<evidence type="ECO:0000256" key="2">
    <source>
        <dbReference type="ARBA" id="ARBA00022980"/>
    </source>
</evidence>
<dbReference type="SUPFAM" id="SSF50104">
    <property type="entry name" value="Translation proteins SH3-like domain"/>
    <property type="match status" value="1"/>
</dbReference>
<dbReference type="EMBL" id="JADGJW010000696">
    <property type="protein sequence ID" value="KAJ3213586.1"/>
    <property type="molecule type" value="Genomic_DNA"/>
</dbReference>
<keyword evidence="3 4" id="KW-0687">Ribonucleoprotein</keyword>
<dbReference type="GO" id="GO:0000027">
    <property type="term" value="P:ribosomal large subunit assembly"/>
    <property type="evidence" value="ECO:0007669"/>
    <property type="project" value="TreeGrafter"/>
</dbReference>
<dbReference type="InterPro" id="IPR041997">
    <property type="entry name" value="Ribosomal_eL6_KOW"/>
</dbReference>
<sequence>MARAPRNTPLVPGVSTLSRSAAYKKKALFKRKKPVHKATVATKATTKSVKVTGPKNGGTRQVDVVKAPRYYAADDVAQPKKTRKTPRPATIRSSITPGTVLILLAGRFRGKRVVFLKSLSSGLLLVTGPRKINGVPLRRVNQAYVIATSTKLDISKVKIPAHLDDAYFKPTKEQKQKATEAALLGEAPKKEVSTTRVKDQKDVDALLLPIIKKSPLFKQYLNASFSLTKGQYPHAIKV</sequence>
<dbReference type="PANTHER" id="PTHR10715:SF0">
    <property type="entry name" value="LARGE RIBOSOMAL SUBUNIT PROTEIN EL6"/>
    <property type="match status" value="1"/>
</dbReference>
<dbReference type="Gene3D" id="2.30.30.30">
    <property type="match status" value="1"/>
</dbReference>
<keyword evidence="2 4" id="KW-0689">Ribosomal protein</keyword>
<name>A0AAD5XTT5_9FUNG</name>
<proteinExistence type="inferred from homology"/>
<reference evidence="6" key="1">
    <citation type="submission" date="2020-05" db="EMBL/GenBank/DDBJ databases">
        <title>Phylogenomic resolution of chytrid fungi.</title>
        <authorList>
            <person name="Stajich J.E."/>
            <person name="Amses K."/>
            <person name="Simmons R."/>
            <person name="Seto K."/>
            <person name="Myers J."/>
            <person name="Bonds A."/>
            <person name="Quandt C.A."/>
            <person name="Barry K."/>
            <person name="Liu P."/>
            <person name="Grigoriev I."/>
            <person name="Longcore J.E."/>
            <person name="James T.Y."/>
        </authorList>
    </citation>
    <scope>NUCLEOTIDE SEQUENCE</scope>
    <source>
        <strain evidence="6">JEL0476</strain>
    </source>
</reference>
<dbReference type="GO" id="GO:0003723">
    <property type="term" value="F:RNA binding"/>
    <property type="evidence" value="ECO:0007669"/>
    <property type="project" value="TreeGrafter"/>
</dbReference>
<dbReference type="AlphaFoldDB" id="A0AAD5XTT5"/>
<dbReference type="InterPro" id="IPR000915">
    <property type="entry name" value="60S_ribosomal_eL6"/>
</dbReference>
<evidence type="ECO:0000313" key="7">
    <source>
        <dbReference type="Proteomes" id="UP001211065"/>
    </source>
</evidence>
<feature type="domain" description="Large ribosomal subunit protein uL6 N-terminal" evidence="5">
    <location>
        <begin position="5"/>
        <end position="43"/>
    </location>
</feature>
<dbReference type="Pfam" id="PF03868">
    <property type="entry name" value="Ribosomal_L6e_N"/>
    <property type="match status" value="1"/>
</dbReference>
<evidence type="ECO:0000256" key="1">
    <source>
        <dbReference type="ARBA" id="ARBA00010592"/>
    </source>
</evidence>
<dbReference type="GO" id="GO:0003735">
    <property type="term" value="F:structural constituent of ribosome"/>
    <property type="evidence" value="ECO:0007669"/>
    <property type="project" value="InterPro"/>
</dbReference>
<dbReference type="GO" id="GO:0002181">
    <property type="term" value="P:cytoplasmic translation"/>
    <property type="evidence" value="ECO:0007669"/>
    <property type="project" value="TreeGrafter"/>
</dbReference>
<dbReference type="InterPro" id="IPR008991">
    <property type="entry name" value="Translation_prot_SH3-like_sf"/>
</dbReference>
<evidence type="ECO:0000256" key="3">
    <source>
        <dbReference type="ARBA" id="ARBA00023274"/>
    </source>
</evidence>
<dbReference type="Proteomes" id="UP001211065">
    <property type="component" value="Unassembled WGS sequence"/>
</dbReference>
<evidence type="ECO:0000256" key="4">
    <source>
        <dbReference type="RuleBase" id="RU000662"/>
    </source>
</evidence>
<dbReference type="InterPro" id="IPR049633">
    <property type="entry name" value="Ribosomal_eL6_CS"/>
</dbReference>
<dbReference type="GO" id="GO:0022625">
    <property type="term" value="C:cytosolic large ribosomal subunit"/>
    <property type="evidence" value="ECO:0007669"/>
    <property type="project" value="TreeGrafter"/>
</dbReference>
<dbReference type="FunFam" id="2.30.30.30:FF:000014">
    <property type="entry name" value="60S ribosomal protein L6"/>
    <property type="match status" value="1"/>
</dbReference>
<dbReference type="PROSITE" id="PS01170">
    <property type="entry name" value="RIBOSOMAL_L6E"/>
    <property type="match status" value="1"/>
</dbReference>
<evidence type="ECO:0000313" key="6">
    <source>
        <dbReference type="EMBL" id="KAJ3213586.1"/>
    </source>
</evidence>
<keyword evidence="7" id="KW-1185">Reference proteome</keyword>
<organism evidence="6 7">
    <name type="scientific">Clydaea vesicula</name>
    <dbReference type="NCBI Taxonomy" id="447962"/>
    <lineage>
        <taxon>Eukaryota</taxon>
        <taxon>Fungi</taxon>
        <taxon>Fungi incertae sedis</taxon>
        <taxon>Chytridiomycota</taxon>
        <taxon>Chytridiomycota incertae sedis</taxon>
        <taxon>Chytridiomycetes</taxon>
        <taxon>Lobulomycetales</taxon>
        <taxon>Lobulomycetaceae</taxon>
        <taxon>Clydaea</taxon>
    </lineage>
</organism>
<accession>A0AAD5XTT5</accession>
<evidence type="ECO:0000259" key="5">
    <source>
        <dbReference type="Pfam" id="PF03868"/>
    </source>
</evidence>
<dbReference type="Pfam" id="PF01159">
    <property type="entry name" value="Ribosomal_L6e"/>
    <property type="match status" value="1"/>
</dbReference>
<dbReference type="CDD" id="cd13156">
    <property type="entry name" value="KOW_RPL6"/>
    <property type="match status" value="1"/>
</dbReference>
<comment type="caution">
    <text evidence="6">The sequence shown here is derived from an EMBL/GenBank/DDBJ whole genome shotgun (WGS) entry which is preliminary data.</text>
</comment>
<gene>
    <name evidence="6" type="ORF">HK099_007282</name>
</gene>
<dbReference type="PANTHER" id="PTHR10715">
    <property type="entry name" value="60S RIBOSOMAL PROTEIN L6"/>
    <property type="match status" value="1"/>
</dbReference>
<dbReference type="InterPro" id="IPR014722">
    <property type="entry name" value="Rib_uL2_dom2"/>
</dbReference>
<comment type="similarity">
    <text evidence="1 4">Belongs to the eukaryotic ribosomal protein eL6 family.</text>
</comment>
<dbReference type="InterPro" id="IPR005568">
    <property type="entry name" value="Ribosomal_uL6_N"/>
</dbReference>
<protein>
    <recommendedName>
        <fullName evidence="4">60S ribosomal protein L6</fullName>
    </recommendedName>
</protein>